<evidence type="ECO:0000313" key="2">
    <source>
        <dbReference type="Proteomes" id="UP000235584"/>
    </source>
</evidence>
<dbReference type="RefSeq" id="WP_102244258.1">
    <property type="nucleotide sequence ID" value="NZ_CP025704.1"/>
</dbReference>
<protein>
    <submittedName>
        <fullName evidence="1">Uncharacterized protein</fullName>
    </submittedName>
</protein>
<organism evidence="1 2">
    <name type="scientific">Bacteriovorax stolpii</name>
    <name type="common">Bdellovibrio stolpii</name>
    <dbReference type="NCBI Taxonomy" id="960"/>
    <lineage>
        <taxon>Bacteria</taxon>
        <taxon>Pseudomonadati</taxon>
        <taxon>Bdellovibrionota</taxon>
        <taxon>Bacteriovoracia</taxon>
        <taxon>Bacteriovoracales</taxon>
        <taxon>Bacteriovoracaceae</taxon>
        <taxon>Bacteriovorax</taxon>
    </lineage>
</organism>
<reference evidence="1 2" key="1">
    <citation type="submission" date="2018-01" db="EMBL/GenBank/DDBJ databases">
        <title>Complete genome sequence of Bacteriovorax stolpii DSM12778.</title>
        <authorList>
            <person name="Tang B."/>
            <person name="Chang J."/>
        </authorList>
    </citation>
    <scope>NUCLEOTIDE SEQUENCE [LARGE SCALE GENOMIC DNA]</scope>
    <source>
        <strain evidence="1 2">DSM 12778</strain>
    </source>
</reference>
<dbReference type="KEGG" id="bsto:C0V70_12820"/>
<dbReference type="AlphaFoldDB" id="A0A2K9NU02"/>
<sequence length="342" mass="38400">MLHKKKWLSNIVLVAFLLLVGATAFLSDLLKTPVKTHNEFIEQSLVFNNKELETITHLSLKNKSGEYTFERVGTDPGTPWHMTSPKDISTSSLFIEKLFSSLNTIKTKKLLIDDPANNSNFSLDKPTAILTLTDDGQKSIILSVGIMNTIDNSTYLKISGKTGIYHVEAPSISLENITLADLIESNVFDVDVKAITSFKLFKQGSNTPQFEVHKKDNVWVSAEEKALDATRLEDILDDFIKLKSSHVIEEPSDSQKKAVQKLMSPPTHLIKLEVMAEDKKEEYIYQISDATKSLPDLDLKDEGHFLIIENHAPIIYVIKKDAQNLFELKNDSLKSLESAPKN</sequence>
<gene>
    <name evidence="1" type="ORF">C0V70_12820</name>
</gene>
<dbReference type="Proteomes" id="UP000235584">
    <property type="component" value="Chromosome"/>
</dbReference>
<dbReference type="Pfam" id="PF14238">
    <property type="entry name" value="DUF4340"/>
    <property type="match status" value="1"/>
</dbReference>
<dbReference type="OrthoDB" id="5289209at2"/>
<dbReference type="EMBL" id="CP025704">
    <property type="protein sequence ID" value="AUN98967.1"/>
    <property type="molecule type" value="Genomic_DNA"/>
</dbReference>
<proteinExistence type="predicted"/>
<dbReference type="InterPro" id="IPR025641">
    <property type="entry name" value="DUF4340"/>
</dbReference>
<keyword evidence="2" id="KW-1185">Reference proteome</keyword>
<evidence type="ECO:0000313" key="1">
    <source>
        <dbReference type="EMBL" id="AUN98967.1"/>
    </source>
</evidence>
<name>A0A2K9NU02_BACTC</name>
<accession>A0A2K9NU02</accession>